<dbReference type="InterPro" id="IPR000792">
    <property type="entry name" value="Tscrpt_reg_LuxR_C"/>
</dbReference>
<dbReference type="PANTHER" id="PTHR43214:SF37">
    <property type="entry name" value="TRANSCRIPTIONAL REGULATORY PROTEIN YDFI"/>
    <property type="match status" value="1"/>
</dbReference>
<feature type="domain" description="HTH luxR-type" evidence="4">
    <location>
        <begin position="166"/>
        <end position="231"/>
    </location>
</feature>
<dbReference type="SMART" id="SM00448">
    <property type="entry name" value="REC"/>
    <property type="match status" value="1"/>
</dbReference>
<dbReference type="KEGG" id="ica:Intca_2503"/>
<evidence type="ECO:0000313" key="7">
    <source>
        <dbReference type="Proteomes" id="UP000008914"/>
    </source>
</evidence>
<dbReference type="InterPro" id="IPR016032">
    <property type="entry name" value="Sig_transdc_resp-reg_C-effctor"/>
</dbReference>
<name>E6S775_INTC7</name>
<organism evidence="6 7">
    <name type="scientific">Intrasporangium calvum (strain ATCC 23552 / DSM 43043 / JCM 3097 / NBRC 12989 / NCIMB 10167 / NRRL B-3866 / 7 KIP)</name>
    <dbReference type="NCBI Taxonomy" id="710696"/>
    <lineage>
        <taxon>Bacteria</taxon>
        <taxon>Bacillati</taxon>
        <taxon>Actinomycetota</taxon>
        <taxon>Actinomycetes</taxon>
        <taxon>Micrococcales</taxon>
        <taxon>Intrasporangiaceae</taxon>
        <taxon>Intrasporangium</taxon>
    </lineage>
</organism>
<dbReference type="GO" id="GO:0006355">
    <property type="term" value="P:regulation of DNA-templated transcription"/>
    <property type="evidence" value="ECO:0007669"/>
    <property type="project" value="InterPro"/>
</dbReference>
<dbReference type="SUPFAM" id="SSF46894">
    <property type="entry name" value="C-terminal effector domain of the bipartite response regulators"/>
    <property type="match status" value="1"/>
</dbReference>
<sequence length="237" mass="26196">MTYVTPGADVTPPDVIRVLIVDDHALYRRGLQTVLATEDGIEIVGEAADGNEAVDVAEEVLPDVIVMDVGMPKRGGIEACRVIKQRVPSARIIMLTSSDDEENLFEAVRAGANGYLLKDVPPEEVAAGIRGVFHGQSLISPMMASKLLQEFAQMSRHEGTVPAATPELELPRLTERELGILRLVARGRLNREIARELFISENTVRNHIRNILDKLQMHSRMEAAMYAVRKRLIEPGE</sequence>
<reference evidence="6 7" key="1">
    <citation type="journal article" date="2010" name="Stand. Genomic Sci.">
        <title>Complete genome sequence of Intrasporangium calvum type strain (7 KIP).</title>
        <authorList>
            <person name="Del Rio T.G."/>
            <person name="Chertkov O."/>
            <person name="Yasawong M."/>
            <person name="Lucas S."/>
            <person name="Deshpande S."/>
            <person name="Cheng J.F."/>
            <person name="Detter C."/>
            <person name="Tapia R."/>
            <person name="Han C."/>
            <person name="Goodwin L."/>
            <person name="Pitluck S."/>
            <person name="Liolios K."/>
            <person name="Ivanova N."/>
            <person name="Mavromatis K."/>
            <person name="Pati A."/>
            <person name="Chen A."/>
            <person name="Palaniappan K."/>
            <person name="Land M."/>
            <person name="Hauser L."/>
            <person name="Chang Y.J."/>
            <person name="Jeffries C.D."/>
            <person name="Rohde M."/>
            <person name="Pukall R."/>
            <person name="Sikorski J."/>
            <person name="Goker M."/>
            <person name="Woyke T."/>
            <person name="Bristow J."/>
            <person name="Eisen J.A."/>
            <person name="Markowitz V."/>
            <person name="Hugenholtz P."/>
            <person name="Kyrpides N.C."/>
            <person name="Klenk H.P."/>
            <person name="Lapidus A."/>
        </authorList>
    </citation>
    <scope>NUCLEOTIDE SEQUENCE [LARGE SCALE GENOMIC DNA]</scope>
    <source>
        <strain evidence="7">ATCC 23552 / DSM 43043 / JCM 3097 / NBRC 12989 / 7 KIP</strain>
    </source>
</reference>
<evidence type="ECO:0000313" key="6">
    <source>
        <dbReference type="EMBL" id="ADU49009.1"/>
    </source>
</evidence>
<dbReference type="RefSeq" id="WP_013493323.1">
    <property type="nucleotide sequence ID" value="NC_014830.1"/>
</dbReference>
<dbReference type="CDD" id="cd06170">
    <property type="entry name" value="LuxR_C_like"/>
    <property type="match status" value="1"/>
</dbReference>
<dbReference type="EMBL" id="CP002343">
    <property type="protein sequence ID" value="ADU49009.1"/>
    <property type="molecule type" value="Genomic_DNA"/>
</dbReference>
<proteinExistence type="predicted"/>
<gene>
    <name evidence="6" type="ordered locus">Intca_2503</name>
</gene>
<dbReference type="GO" id="GO:0003677">
    <property type="term" value="F:DNA binding"/>
    <property type="evidence" value="ECO:0007669"/>
    <property type="project" value="UniProtKB-KW"/>
</dbReference>
<dbReference type="CDD" id="cd17535">
    <property type="entry name" value="REC_NarL-like"/>
    <property type="match status" value="1"/>
</dbReference>
<evidence type="ECO:0000256" key="2">
    <source>
        <dbReference type="ARBA" id="ARBA00023125"/>
    </source>
</evidence>
<dbReference type="PRINTS" id="PR00038">
    <property type="entry name" value="HTHLUXR"/>
</dbReference>
<dbReference type="InterPro" id="IPR011006">
    <property type="entry name" value="CheY-like_superfamily"/>
</dbReference>
<feature type="domain" description="Response regulatory" evidence="5">
    <location>
        <begin position="17"/>
        <end position="133"/>
    </location>
</feature>
<dbReference type="PROSITE" id="PS50043">
    <property type="entry name" value="HTH_LUXR_2"/>
    <property type="match status" value="1"/>
</dbReference>
<keyword evidence="2" id="KW-0238">DNA-binding</keyword>
<dbReference type="AlphaFoldDB" id="E6S775"/>
<dbReference type="PANTHER" id="PTHR43214">
    <property type="entry name" value="TWO-COMPONENT RESPONSE REGULATOR"/>
    <property type="match status" value="1"/>
</dbReference>
<dbReference type="SUPFAM" id="SSF52172">
    <property type="entry name" value="CheY-like"/>
    <property type="match status" value="1"/>
</dbReference>
<dbReference type="HOGENOM" id="CLU_000445_90_10_11"/>
<dbReference type="GO" id="GO:0000160">
    <property type="term" value="P:phosphorelay signal transduction system"/>
    <property type="evidence" value="ECO:0007669"/>
    <property type="project" value="InterPro"/>
</dbReference>
<dbReference type="Pfam" id="PF00196">
    <property type="entry name" value="GerE"/>
    <property type="match status" value="1"/>
</dbReference>
<accession>E6S775</accession>
<dbReference type="Proteomes" id="UP000008914">
    <property type="component" value="Chromosome"/>
</dbReference>
<evidence type="ECO:0000256" key="3">
    <source>
        <dbReference type="PROSITE-ProRule" id="PRU00169"/>
    </source>
</evidence>
<dbReference type="STRING" id="710696.Intca_2503"/>
<dbReference type="eggNOG" id="COG2197">
    <property type="taxonomic scope" value="Bacteria"/>
</dbReference>
<dbReference type="InterPro" id="IPR039420">
    <property type="entry name" value="WalR-like"/>
</dbReference>
<protein>
    <submittedName>
        <fullName evidence="6">Two component transcriptional regulator, LuxR family</fullName>
    </submittedName>
</protein>
<evidence type="ECO:0000259" key="5">
    <source>
        <dbReference type="PROSITE" id="PS50110"/>
    </source>
</evidence>
<dbReference type="InterPro" id="IPR001789">
    <property type="entry name" value="Sig_transdc_resp-reg_receiver"/>
</dbReference>
<dbReference type="InterPro" id="IPR058245">
    <property type="entry name" value="NreC/VraR/RcsB-like_REC"/>
</dbReference>
<dbReference type="PROSITE" id="PS50110">
    <property type="entry name" value="RESPONSE_REGULATORY"/>
    <property type="match status" value="1"/>
</dbReference>
<dbReference type="OrthoDB" id="9808843at2"/>
<evidence type="ECO:0000256" key="1">
    <source>
        <dbReference type="ARBA" id="ARBA00022553"/>
    </source>
</evidence>
<evidence type="ECO:0000259" key="4">
    <source>
        <dbReference type="PROSITE" id="PS50043"/>
    </source>
</evidence>
<dbReference type="SMART" id="SM00421">
    <property type="entry name" value="HTH_LUXR"/>
    <property type="match status" value="1"/>
</dbReference>
<keyword evidence="1 3" id="KW-0597">Phosphoprotein</keyword>
<dbReference type="Pfam" id="PF00072">
    <property type="entry name" value="Response_reg"/>
    <property type="match status" value="1"/>
</dbReference>
<dbReference type="PROSITE" id="PS00622">
    <property type="entry name" value="HTH_LUXR_1"/>
    <property type="match status" value="1"/>
</dbReference>
<keyword evidence="7" id="KW-1185">Reference proteome</keyword>
<feature type="modified residue" description="4-aspartylphosphate" evidence="3">
    <location>
        <position position="68"/>
    </location>
</feature>
<dbReference type="Gene3D" id="3.40.50.2300">
    <property type="match status" value="1"/>
</dbReference>